<comment type="similarity">
    <text evidence="1">Belongs to the myoviridae tail sheath protein family.</text>
</comment>
<evidence type="ECO:0000313" key="5">
    <source>
        <dbReference type="Proteomes" id="UP001597299"/>
    </source>
</evidence>
<dbReference type="EMBL" id="JBHUHD010000001">
    <property type="protein sequence ID" value="MFD2142894.1"/>
    <property type="molecule type" value="Genomic_DNA"/>
</dbReference>
<comment type="caution">
    <text evidence="4">The sequence shown here is derived from an EMBL/GenBank/DDBJ whole genome shotgun (WGS) entry which is preliminary data.</text>
</comment>
<dbReference type="InterPro" id="IPR020287">
    <property type="entry name" value="Tail_sheath_C"/>
</dbReference>
<dbReference type="Pfam" id="PF17482">
    <property type="entry name" value="Phage_sheath_1C"/>
    <property type="match status" value="1"/>
</dbReference>
<dbReference type="Proteomes" id="UP001597299">
    <property type="component" value="Unassembled WGS sequence"/>
</dbReference>
<name>A0ABW4Z2X8_9HYPH</name>
<evidence type="ECO:0000259" key="2">
    <source>
        <dbReference type="Pfam" id="PF04984"/>
    </source>
</evidence>
<evidence type="ECO:0000259" key="3">
    <source>
        <dbReference type="Pfam" id="PF17482"/>
    </source>
</evidence>
<feature type="domain" description="Tail sheath protein subtilisin-like" evidence="2">
    <location>
        <begin position="209"/>
        <end position="367"/>
    </location>
</feature>
<dbReference type="InterPro" id="IPR007067">
    <property type="entry name" value="Tail_sheath"/>
</dbReference>
<proteinExistence type="inferred from homology"/>
<dbReference type="PIRSF" id="PIRSF007349">
    <property type="entry name" value="Tsp_L"/>
    <property type="match status" value="1"/>
</dbReference>
<evidence type="ECO:0000256" key="1">
    <source>
        <dbReference type="ARBA" id="ARBA00008005"/>
    </source>
</evidence>
<accession>A0ABW4Z2X8</accession>
<reference evidence="5" key="1">
    <citation type="journal article" date="2019" name="Int. J. Syst. Evol. Microbiol.">
        <title>The Global Catalogue of Microorganisms (GCM) 10K type strain sequencing project: providing services to taxonomists for standard genome sequencing and annotation.</title>
        <authorList>
            <consortium name="The Broad Institute Genomics Platform"/>
            <consortium name="The Broad Institute Genome Sequencing Center for Infectious Disease"/>
            <person name="Wu L."/>
            <person name="Ma J."/>
        </authorList>
    </citation>
    <scope>NUCLEOTIDE SEQUENCE [LARGE SCALE GENOMIC DNA]</scope>
    <source>
        <strain evidence="5">CCM 7435</strain>
    </source>
</reference>
<protein>
    <submittedName>
        <fullName evidence="4">Phage tail sheath C-terminal domain-containing protein</fullName>
    </submittedName>
</protein>
<dbReference type="Pfam" id="PF04984">
    <property type="entry name" value="Phage_sheath_1"/>
    <property type="match status" value="1"/>
</dbReference>
<keyword evidence="5" id="KW-1185">Reference proteome</keyword>
<dbReference type="RefSeq" id="WP_213356145.1">
    <property type="nucleotide sequence ID" value="NZ_JAHBGB010000044.1"/>
</dbReference>
<sequence>MAVSFNEVPSNWPLPLFWAEVDPSKAGGVIISDRALLWGIKLAGGSAAVNVPVPVGSDAQGAALFGAGSMAALMLSAFRRRNTTGEVWVLPLAEPAAGVAASGTIAVTAAPTAAGTIPLYIAGQSVPVLVTASDTTAQVATKIAAAIAAKTTLPVTGVASTSTVTLTAKWKGLTGNDIRIEHSYRGTQGGEALPASLALTITAMASGTGAPTLDTGIANLGDQEFDHQAFPFTDSASLDAFRDLIKARWAYDRQLYGWGFSAMRGSYADLLTFLATRNDPAISVDMLEVATPTPVWEISALNAAAAAQALNADPARPLQTLLLTGALPAPAPSRFTKGERAALALQGGWTHSVTNDDQIAVEASVTTYKYNSYGVEDRAYRRIETRATLTRVLRELRAIVTSEYPRHKLANDGTRFGPGQAIVTPNTIRARLVAQYRDLEDRGLVENAKAFKEALIVERDGTDPNRVNVLFPPDLVNQLVVFAVLAQFRLQYPTEAAA</sequence>
<feature type="domain" description="Tail sheath protein C-terminal" evidence="3">
    <location>
        <begin position="377"/>
        <end position="488"/>
    </location>
</feature>
<gene>
    <name evidence="4" type="ORF">ACFSNC_21005</name>
</gene>
<organism evidence="4 5">
    <name type="scientific">Ancylobacter oerskovii</name>
    <dbReference type="NCBI Taxonomy" id="459519"/>
    <lineage>
        <taxon>Bacteria</taxon>
        <taxon>Pseudomonadati</taxon>
        <taxon>Pseudomonadota</taxon>
        <taxon>Alphaproteobacteria</taxon>
        <taxon>Hyphomicrobiales</taxon>
        <taxon>Xanthobacteraceae</taxon>
        <taxon>Ancylobacter</taxon>
    </lineage>
</organism>
<dbReference type="InterPro" id="IPR035089">
    <property type="entry name" value="Phage_sheath_subtilisin"/>
</dbReference>
<evidence type="ECO:0000313" key="4">
    <source>
        <dbReference type="EMBL" id="MFD2142894.1"/>
    </source>
</evidence>